<dbReference type="PANTHER" id="PTHR24198:SF165">
    <property type="entry name" value="ANKYRIN REPEAT-CONTAINING PROTEIN-RELATED"/>
    <property type="match status" value="1"/>
</dbReference>
<evidence type="ECO:0000256" key="1">
    <source>
        <dbReference type="ARBA" id="ARBA00022737"/>
    </source>
</evidence>
<comment type="caution">
    <text evidence="4">The sequence shown here is derived from an EMBL/GenBank/DDBJ whole genome shotgun (WGS) entry which is preliminary data.</text>
</comment>
<dbReference type="PANTHER" id="PTHR24198">
    <property type="entry name" value="ANKYRIN REPEAT AND PROTEIN KINASE DOMAIN-CONTAINING PROTEIN"/>
    <property type="match status" value="1"/>
</dbReference>
<dbReference type="SMART" id="SM00248">
    <property type="entry name" value="ANK"/>
    <property type="match status" value="12"/>
</dbReference>
<protein>
    <submittedName>
        <fullName evidence="4">Molting protein mlt-4</fullName>
    </submittedName>
</protein>
<reference evidence="4" key="1">
    <citation type="submission" date="2022-08" db="EMBL/GenBank/DDBJ databases">
        <title>Novel sulphate-reducing endosymbionts in the free-living metamonad Anaeramoeba.</title>
        <authorList>
            <person name="Jerlstrom-Hultqvist J."/>
            <person name="Cepicka I."/>
            <person name="Gallot-Lavallee L."/>
            <person name="Salas-Leiva D."/>
            <person name="Curtis B.A."/>
            <person name="Zahonova K."/>
            <person name="Pipaliya S."/>
            <person name="Dacks J."/>
            <person name="Roger A.J."/>
        </authorList>
    </citation>
    <scope>NUCLEOTIDE SEQUENCE</scope>
    <source>
        <strain evidence="4">Busselton2</strain>
    </source>
</reference>
<sequence length="619" mass="71193">MYTFDQYKALIECDKETIYKTINKNNLTNKSNIYPFGGCLHLVCSNRKINIEILNYLFDLGVSPNSVDCELKTALIYECSKQRPSYVIIEELLKRGVDVNHQTKNKNSAIHYLCMKKTLNKTNFNLLLNYNVNLDLQGRNGITPLMSFLSYSNFCKLCFEIFLQGNLDLNKKTDVKNKTALHTLCSHKEPIPDLFKRLISRGANPDLVFSIGKHRHTAISYLCKSLQYTDAIVDSIKVLYEANCKINFVDEKKKTLLHYICSPKRRSENSLKLATLFTHKRNETNLQKKTQPYLNPNLEDTHGVTAFHLACISKKSNKNPDLGVGLIKLLMGSEIPVDLTKRNLKRDQTVLNLVCDNKSPDLEIIKYLIKKGAPIDLSNQFQESPLWVILKKHNPQIDLLKYFFKIGVKFDIQDKSSNTILHYISQHLANQLTLKLFLDFILKQDNSFINIINTKKISALDLIANNKKSSPEVISQFLLNGAKLNQVDNLQYQIWTLLFMKSNAPLKNLVLLLDRNQNINYQSKLNGNTALHDVILTYKSQNLDKVIRKINLLSEYNINFNLTNKMNKTPLYMATENNINFKIISTLIKNGANINAIHEITKRSPLYNITLKIMLFLEY</sequence>
<keyword evidence="1" id="KW-0677">Repeat</keyword>
<dbReference type="PROSITE" id="PS50297">
    <property type="entry name" value="ANK_REP_REGION"/>
    <property type="match status" value="1"/>
</dbReference>
<name>A0AAV7ZWT5_9EUKA</name>
<dbReference type="InterPro" id="IPR036770">
    <property type="entry name" value="Ankyrin_rpt-contain_sf"/>
</dbReference>
<dbReference type="PROSITE" id="PS50088">
    <property type="entry name" value="ANK_REPEAT"/>
    <property type="match status" value="1"/>
</dbReference>
<evidence type="ECO:0000313" key="4">
    <source>
        <dbReference type="EMBL" id="KAJ3446414.1"/>
    </source>
</evidence>
<dbReference type="Gene3D" id="1.25.40.20">
    <property type="entry name" value="Ankyrin repeat-containing domain"/>
    <property type="match status" value="5"/>
</dbReference>
<evidence type="ECO:0000256" key="2">
    <source>
        <dbReference type="ARBA" id="ARBA00023043"/>
    </source>
</evidence>
<feature type="repeat" description="ANK" evidence="3">
    <location>
        <begin position="566"/>
        <end position="599"/>
    </location>
</feature>
<organism evidence="4 5">
    <name type="scientific">Anaeramoeba flamelloides</name>
    <dbReference type="NCBI Taxonomy" id="1746091"/>
    <lineage>
        <taxon>Eukaryota</taxon>
        <taxon>Metamonada</taxon>
        <taxon>Anaeramoebidae</taxon>
        <taxon>Anaeramoeba</taxon>
    </lineage>
</organism>
<dbReference type="EMBL" id="JANTQA010000020">
    <property type="protein sequence ID" value="KAJ3446414.1"/>
    <property type="molecule type" value="Genomic_DNA"/>
</dbReference>
<dbReference type="AlphaFoldDB" id="A0AAV7ZWT5"/>
<dbReference type="Proteomes" id="UP001146793">
    <property type="component" value="Unassembled WGS sequence"/>
</dbReference>
<evidence type="ECO:0000256" key="3">
    <source>
        <dbReference type="PROSITE-ProRule" id="PRU00023"/>
    </source>
</evidence>
<dbReference type="InterPro" id="IPR002110">
    <property type="entry name" value="Ankyrin_rpt"/>
</dbReference>
<evidence type="ECO:0000313" key="5">
    <source>
        <dbReference type="Proteomes" id="UP001146793"/>
    </source>
</evidence>
<dbReference type="Pfam" id="PF12796">
    <property type="entry name" value="Ank_2"/>
    <property type="match status" value="1"/>
</dbReference>
<keyword evidence="2 3" id="KW-0040">ANK repeat</keyword>
<proteinExistence type="predicted"/>
<accession>A0AAV7ZWT5</accession>
<dbReference type="SUPFAM" id="SSF48403">
    <property type="entry name" value="Ankyrin repeat"/>
    <property type="match status" value="2"/>
</dbReference>
<gene>
    <name evidence="4" type="ORF">M0812_08222</name>
</gene>